<evidence type="ECO:0000313" key="18">
    <source>
        <dbReference type="EMBL" id="KPJ53438.1"/>
    </source>
</evidence>
<keyword evidence="10 16" id="KW-0663">Pyridoxal phosphate</keyword>
<proteinExistence type="inferred from homology"/>
<dbReference type="InterPro" id="IPR036038">
    <property type="entry name" value="Aminotransferase-like"/>
</dbReference>
<evidence type="ECO:0000256" key="17">
    <source>
        <dbReference type="RuleBase" id="RU364094"/>
    </source>
</evidence>
<dbReference type="UniPathway" id="UPA00048">
    <property type="reaction ID" value="UER00073"/>
</dbReference>
<comment type="catalytic activity">
    <reaction evidence="12 17">
        <text>L-valine + 2-oxoglutarate = 3-methyl-2-oxobutanoate + L-glutamate</text>
        <dbReference type="Rhea" id="RHEA:24813"/>
        <dbReference type="ChEBI" id="CHEBI:11851"/>
        <dbReference type="ChEBI" id="CHEBI:16810"/>
        <dbReference type="ChEBI" id="CHEBI:29985"/>
        <dbReference type="ChEBI" id="CHEBI:57762"/>
        <dbReference type="EC" id="2.6.1.42"/>
    </reaction>
</comment>
<dbReference type="CDD" id="cd01557">
    <property type="entry name" value="BCAT_beta_family"/>
    <property type="match status" value="1"/>
</dbReference>
<evidence type="ECO:0000256" key="12">
    <source>
        <dbReference type="ARBA" id="ARBA00048212"/>
    </source>
</evidence>
<dbReference type="Proteomes" id="UP000052008">
    <property type="component" value="Unassembled WGS sequence"/>
</dbReference>
<dbReference type="NCBIfam" id="TIGR01122">
    <property type="entry name" value="ilvE_I"/>
    <property type="match status" value="1"/>
</dbReference>
<dbReference type="InterPro" id="IPR043131">
    <property type="entry name" value="BCAT-like_N"/>
</dbReference>
<dbReference type="GO" id="GO:0052656">
    <property type="term" value="F:L-isoleucine-2-oxoglutarate transaminase activity"/>
    <property type="evidence" value="ECO:0007669"/>
    <property type="project" value="RHEA"/>
</dbReference>
<dbReference type="EMBL" id="LIZS01000019">
    <property type="protein sequence ID" value="KPJ53438.1"/>
    <property type="molecule type" value="Genomic_DNA"/>
</dbReference>
<dbReference type="EC" id="2.6.1.42" evidence="17"/>
<dbReference type="FunFam" id="3.20.10.10:FF:000002">
    <property type="entry name" value="D-alanine aminotransferase"/>
    <property type="match status" value="1"/>
</dbReference>
<dbReference type="SUPFAM" id="SSF56752">
    <property type="entry name" value="D-aminoacid aminotransferase-like PLP-dependent enzymes"/>
    <property type="match status" value="1"/>
</dbReference>
<evidence type="ECO:0000256" key="2">
    <source>
        <dbReference type="ARBA" id="ARBA00003109"/>
    </source>
</evidence>
<evidence type="ECO:0000256" key="7">
    <source>
        <dbReference type="ARBA" id="ARBA00022576"/>
    </source>
</evidence>
<dbReference type="PANTHER" id="PTHR42743">
    <property type="entry name" value="AMINO-ACID AMINOTRANSFERASE"/>
    <property type="match status" value="1"/>
</dbReference>
<evidence type="ECO:0000256" key="9">
    <source>
        <dbReference type="ARBA" id="ARBA00022679"/>
    </source>
</evidence>
<dbReference type="GO" id="GO:0005829">
    <property type="term" value="C:cytosol"/>
    <property type="evidence" value="ECO:0007669"/>
    <property type="project" value="TreeGrafter"/>
</dbReference>
<comment type="pathway">
    <text evidence="3 17">Amino-acid biosynthesis; L-isoleucine biosynthesis; L-isoleucine from 2-oxobutanoate: step 4/4.</text>
</comment>
<dbReference type="GO" id="GO:0009098">
    <property type="term" value="P:L-leucine biosynthetic process"/>
    <property type="evidence" value="ECO:0007669"/>
    <property type="project" value="UniProtKB-UniPathway"/>
</dbReference>
<dbReference type="Gene3D" id="3.20.10.10">
    <property type="entry name" value="D-amino Acid Aminotransferase, subunit A, domain 2"/>
    <property type="match status" value="1"/>
</dbReference>
<dbReference type="InterPro" id="IPR033939">
    <property type="entry name" value="BCAT_family"/>
</dbReference>
<evidence type="ECO:0000256" key="16">
    <source>
        <dbReference type="RuleBase" id="RU004516"/>
    </source>
</evidence>
<keyword evidence="11 17" id="KW-0100">Branched-chain amino acid biosynthesis</keyword>
<dbReference type="InterPro" id="IPR050571">
    <property type="entry name" value="Class-IV_PLP-Dep_Aminotrnsfr"/>
</dbReference>
<evidence type="ECO:0000256" key="15">
    <source>
        <dbReference type="RuleBase" id="RU004106"/>
    </source>
</evidence>
<dbReference type="STRING" id="1703770.AMJ39_04665"/>
<dbReference type="InterPro" id="IPR018300">
    <property type="entry name" value="Aminotrans_IV_CS"/>
</dbReference>
<evidence type="ECO:0000256" key="4">
    <source>
        <dbReference type="ARBA" id="ARBA00004931"/>
    </source>
</evidence>
<dbReference type="GO" id="GO:0052654">
    <property type="term" value="F:L-leucine-2-oxoglutarate transaminase activity"/>
    <property type="evidence" value="ECO:0007669"/>
    <property type="project" value="RHEA"/>
</dbReference>
<organism evidence="18 19">
    <name type="scientific">candidate division TA06 bacterium DG_24</name>
    <dbReference type="NCBI Taxonomy" id="1703770"/>
    <lineage>
        <taxon>Bacteria</taxon>
        <taxon>Bacteria division TA06</taxon>
    </lineage>
</organism>
<dbReference type="GO" id="GO:0009099">
    <property type="term" value="P:L-valine biosynthetic process"/>
    <property type="evidence" value="ECO:0007669"/>
    <property type="project" value="UniProtKB-UniPathway"/>
</dbReference>
<keyword evidence="8 17" id="KW-0028">Amino-acid biosynthesis</keyword>
<evidence type="ECO:0000256" key="14">
    <source>
        <dbReference type="ARBA" id="ARBA00049229"/>
    </source>
</evidence>
<evidence type="ECO:0000313" key="19">
    <source>
        <dbReference type="Proteomes" id="UP000052008"/>
    </source>
</evidence>
<evidence type="ECO:0000256" key="3">
    <source>
        <dbReference type="ARBA" id="ARBA00004824"/>
    </source>
</evidence>
<dbReference type="GO" id="GO:0052655">
    <property type="term" value="F:L-valine-2-oxoglutarate transaminase activity"/>
    <property type="evidence" value="ECO:0007669"/>
    <property type="project" value="RHEA"/>
</dbReference>
<evidence type="ECO:0000256" key="1">
    <source>
        <dbReference type="ARBA" id="ARBA00001933"/>
    </source>
</evidence>
<comment type="pathway">
    <text evidence="4 17">Amino-acid biosynthesis; L-valine biosynthesis; L-valine from pyruvate: step 4/4.</text>
</comment>
<gene>
    <name evidence="17" type="primary">ilvE</name>
    <name evidence="18" type="ORF">AMJ39_04665</name>
</gene>
<dbReference type="AlphaFoldDB" id="A0A0S7WTB3"/>
<dbReference type="InterPro" id="IPR043132">
    <property type="entry name" value="BCAT-like_C"/>
</dbReference>
<sequence length="304" mass="34457">MKKAKVIWMNGEFVPWDEAQVHVLTHGLHYGSSVFEGMRCYKTKKGPAVFRLEDHTQRLFHSARIYRMDIPHTPEEINEAILETIRRNRLKSCYIRPLVYRGYGEMGVSPFNCPVDVAVAVWEWGQYLGPEAVEQGVDVMVSSWQRMAPNTFPAMAKTGANYMNSQLIKMEALLYGFVEGIALDVAGYVSEGSGENLFILWKGELYTPPLGASILPGITRDSVIRLARDNKIEVRQHLIPREWLYMAEEVFFTGSAAEITPIRSIDKIAIATGKRGPVTAQLQKQYFGVASGQRRDKYGWLTYV</sequence>
<name>A0A0S7WTB3_UNCT6</name>
<accession>A0A0S7WTB3</accession>
<dbReference type="InterPro" id="IPR005785">
    <property type="entry name" value="B_amino_transI"/>
</dbReference>
<dbReference type="PATRIC" id="fig|1703770.3.peg.1888"/>
<evidence type="ECO:0000256" key="13">
    <source>
        <dbReference type="ARBA" id="ARBA00048798"/>
    </source>
</evidence>
<dbReference type="NCBIfam" id="NF005146">
    <property type="entry name" value="PRK06606.1"/>
    <property type="match status" value="1"/>
</dbReference>
<evidence type="ECO:0000256" key="5">
    <source>
        <dbReference type="ARBA" id="ARBA00005072"/>
    </source>
</evidence>
<comment type="similarity">
    <text evidence="6 15">Belongs to the class-IV pyridoxal-phosphate-dependent aminotransferase family.</text>
</comment>
<dbReference type="InterPro" id="IPR001544">
    <property type="entry name" value="Aminotrans_IV"/>
</dbReference>
<reference evidence="18 19" key="1">
    <citation type="journal article" date="2015" name="Microbiome">
        <title>Genomic resolution of linkages in carbon, nitrogen, and sulfur cycling among widespread estuary sediment bacteria.</title>
        <authorList>
            <person name="Baker B.J."/>
            <person name="Lazar C.S."/>
            <person name="Teske A.P."/>
            <person name="Dick G.J."/>
        </authorList>
    </citation>
    <scope>NUCLEOTIDE SEQUENCE [LARGE SCALE GENOMIC DNA]</scope>
    <source>
        <strain evidence="18">DG_24</strain>
    </source>
</reference>
<keyword evidence="7 17" id="KW-0032">Aminotransferase</keyword>
<comment type="pathway">
    <text evidence="5 17">Amino-acid biosynthesis; L-leucine biosynthesis; L-leucine from 3-methyl-2-oxobutanoate: step 4/4.</text>
</comment>
<comment type="catalytic activity">
    <reaction evidence="14 17">
        <text>L-leucine + 2-oxoglutarate = 4-methyl-2-oxopentanoate + L-glutamate</text>
        <dbReference type="Rhea" id="RHEA:18321"/>
        <dbReference type="ChEBI" id="CHEBI:16810"/>
        <dbReference type="ChEBI" id="CHEBI:17865"/>
        <dbReference type="ChEBI" id="CHEBI:29985"/>
        <dbReference type="ChEBI" id="CHEBI:57427"/>
        <dbReference type="EC" id="2.6.1.42"/>
    </reaction>
</comment>
<evidence type="ECO:0000256" key="6">
    <source>
        <dbReference type="ARBA" id="ARBA00009320"/>
    </source>
</evidence>
<dbReference type="PANTHER" id="PTHR42743:SF11">
    <property type="entry name" value="AMINODEOXYCHORISMATE LYASE"/>
    <property type="match status" value="1"/>
</dbReference>
<protein>
    <recommendedName>
        <fullName evidence="17">Branched-chain-amino-acid aminotransferase</fullName>
        <shortName evidence="17">BCAT</shortName>
        <ecNumber evidence="17">2.6.1.42</ecNumber>
    </recommendedName>
</protein>
<comment type="caution">
    <text evidence="18">The sequence shown here is derived from an EMBL/GenBank/DDBJ whole genome shotgun (WGS) entry which is preliminary data.</text>
</comment>
<dbReference type="UniPathway" id="UPA00049">
    <property type="reaction ID" value="UER00062"/>
</dbReference>
<dbReference type="UniPathway" id="UPA00047">
    <property type="reaction ID" value="UER00058"/>
</dbReference>
<evidence type="ECO:0000256" key="10">
    <source>
        <dbReference type="ARBA" id="ARBA00022898"/>
    </source>
</evidence>
<evidence type="ECO:0000256" key="8">
    <source>
        <dbReference type="ARBA" id="ARBA00022605"/>
    </source>
</evidence>
<comment type="cofactor">
    <cofactor evidence="1 16">
        <name>pyridoxal 5'-phosphate</name>
        <dbReference type="ChEBI" id="CHEBI:597326"/>
    </cofactor>
</comment>
<evidence type="ECO:0000256" key="11">
    <source>
        <dbReference type="ARBA" id="ARBA00023304"/>
    </source>
</evidence>
<keyword evidence="9 17" id="KW-0808">Transferase</keyword>
<comment type="function">
    <text evidence="2 17">Acts on leucine, isoleucine and valine.</text>
</comment>
<dbReference type="GO" id="GO:0009097">
    <property type="term" value="P:isoleucine biosynthetic process"/>
    <property type="evidence" value="ECO:0007669"/>
    <property type="project" value="UniProtKB-UniPathway"/>
</dbReference>
<dbReference type="FunFam" id="3.30.470.10:FF:000006">
    <property type="entry name" value="Branched-chain-amino-acid aminotransferase"/>
    <property type="match status" value="1"/>
</dbReference>
<comment type="catalytic activity">
    <reaction evidence="13 17">
        <text>L-isoleucine + 2-oxoglutarate = (S)-3-methyl-2-oxopentanoate + L-glutamate</text>
        <dbReference type="Rhea" id="RHEA:24801"/>
        <dbReference type="ChEBI" id="CHEBI:16810"/>
        <dbReference type="ChEBI" id="CHEBI:29985"/>
        <dbReference type="ChEBI" id="CHEBI:35146"/>
        <dbReference type="ChEBI" id="CHEBI:58045"/>
        <dbReference type="EC" id="2.6.1.42"/>
    </reaction>
</comment>
<dbReference type="Gene3D" id="3.30.470.10">
    <property type="match status" value="1"/>
</dbReference>
<dbReference type="Pfam" id="PF01063">
    <property type="entry name" value="Aminotran_4"/>
    <property type="match status" value="1"/>
</dbReference>
<dbReference type="PROSITE" id="PS00770">
    <property type="entry name" value="AA_TRANSFER_CLASS_4"/>
    <property type="match status" value="1"/>
</dbReference>